<reference evidence="3" key="1">
    <citation type="submission" date="2019-03" db="EMBL/GenBank/DDBJ databases">
        <title>Single cell metagenomics reveals metabolic interactions within the superorganism composed of flagellate Streblomastix strix and complex community of Bacteroidetes bacteria on its surface.</title>
        <authorList>
            <person name="Treitli S.C."/>
            <person name="Kolisko M."/>
            <person name="Husnik F."/>
            <person name="Keeling P."/>
            <person name="Hampl V."/>
        </authorList>
    </citation>
    <scope>NUCLEOTIDE SEQUENCE</scope>
    <source>
        <strain evidence="3">STM</strain>
    </source>
</reference>
<feature type="domain" description="SH3b" evidence="2">
    <location>
        <begin position="203"/>
        <end position="266"/>
    </location>
</feature>
<gene>
    <name evidence="3" type="ORF">EZS27_020878</name>
</gene>
<dbReference type="PROSITE" id="PS51781">
    <property type="entry name" value="SH3B"/>
    <property type="match status" value="1"/>
</dbReference>
<dbReference type="Gene3D" id="2.30.30.40">
    <property type="entry name" value="SH3 Domains"/>
    <property type="match status" value="1"/>
</dbReference>
<organism evidence="3">
    <name type="scientific">termite gut metagenome</name>
    <dbReference type="NCBI Taxonomy" id="433724"/>
    <lineage>
        <taxon>unclassified sequences</taxon>
        <taxon>metagenomes</taxon>
        <taxon>organismal metagenomes</taxon>
    </lineage>
</organism>
<dbReference type="InterPro" id="IPR003646">
    <property type="entry name" value="SH3-like_bac-type"/>
</dbReference>
<dbReference type="Pfam" id="PF08239">
    <property type="entry name" value="SH3_3"/>
    <property type="match status" value="1"/>
</dbReference>
<evidence type="ECO:0000313" key="3">
    <source>
        <dbReference type="EMBL" id="KAA6330413.1"/>
    </source>
</evidence>
<keyword evidence="1" id="KW-0812">Transmembrane</keyword>
<protein>
    <recommendedName>
        <fullName evidence="2">SH3b domain-containing protein</fullName>
    </recommendedName>
</protein>
<dbReference type="InterPro" id="IPR019734">
    <property type="entry name" value="TPR_rpt"/>
</dbReference>
<accession>A0A5J4RCI7</accession>
<dbReference type="EMBL" id="SNRY01001507">
    <property type="protein sequence ID" value="KAA6330413.1"/>
    <property type="molecule type" value="Genomic_DNA"/>
</dbReference>
<dbReference type="PROSITE" id="PS50293">
    <property type="entry name" value="TPR_REGION"/>
    <property type="match status" value="1"/>
</dbReference>
<evidence type="ECO:0000259" key="2">
    <source>
        <dbReference type="PROSITE" id="PS51781"/>
    </source>
</evidence>
<proteinExistence type="predicted"/>
<dbReference type="SMART" id="SM00028">
    <property type="entry name" value="TPR"/>
    <property type="match status" value="1"/>
</dbReference>
<keyword evidence="1" id="KW-1133">Transmembrane helix</keyword>
<dbReference type="Pfam" id="PF00515">
    <property type="entry name" value="TPR_1"/>
    <property type="match status" value="1"/>
</dbReference>
<name>A0A5J4RCI7_9ZZZZ</name>
<feature type="transmembrane region" description="Helical" evidence="1">
    <location>
        <begin position="145"/>
        <end position="164"/>
    </location>
</feature>
<dbReference type="InterPro" id="IPR011990">
    <property type="entry name" value="TPR-like_helical_dom_sf"/>
</dbReference>
<keyword evidence="1" id="KW-0472">Membrane</keyword>
<dbReference type="SUPFAM" id="SSF48452">
    <property type="entry name" value="TPR-like"/>
    <property type="match status" value="1"/>
</dbReference>
<comment type="caution">
    <text evidence="3">The sequence shown here is derived from an EMBL/GenBank/DDBJ whole genome shotgun (WGS) entry which is preliminary data.</text>
</comment>
<dbReference type="Gene3D" id="1.25.40.10">
    <property type="entry name" value="Tetratricopeptide repeat domain"/>
    <property type="match status" value="1"/>
</dbReference>
<evidence type="ECO:0000256" key="1">
    <source>
        <dbReference type="SAM" id="Phobius"/>
    </source>
</evidence>
<feature type="transmembrane region" description="Helical" evidence="1">
    <location>
        <begin position="176"/>
        <end position="193"/>
    </location>
</feature>
<dbReference type="AlphaFoldDB" id="A0A5J4RCI7"/>
<dbReference type="PROSITE" id="PS50005">
    <property type="entry name" value="TPR"/>
    <property type="match status" value="1"/>
</dbReference>
<sequence>MNSVMKKILFFMFALSTIVNVFAQEQESVKIDSVPQREITKAEGDSAFMRNDYASAIQIYETLLEKGEAAALYYNLGNSYFKADNLGKAIVNYERALLLQPGNEDIRANLDIVRSKTVDKIDVIPDVFFVSWIKDLRDSESADGWGKYGIVFFILFVVALYFFVFSKKAILKKSGFICGFLFLMVVVLVNVFASQQKKLFLNRDKAIVVSPGLTVRNTPSDSGTSLFVLHEGSKVIISDGSMKEWKRIRLEDGKVGWVPTSDIEII</sequence>